<dbReference type="UniPathway" id="UPA00109">
    <property type="reaction ID" value="UER00182"/>
</dbReference>
<dbReference type="AlphaFoldDB" id="A0A0C9XIW7"/>
<dbReference type="PANTHER" id="PTHR13697">
    <property type="entry name" value="PHOSPHOFRUCTOKINASE"/>
    <property type="match status" value="1"/>
</dbReference>
<protein>
    <recommendedName>
        <fullName evidence="6">Phosphofructokinase domain-containing protein</fullName>
    </recommendedName>
</protein>
<dbReference type="Proteomes" id="UP000054018">
    <property type="component" value="Unassembled WGS sequence"/>
</dbReference>
<evidence type="ECO:0000313" key="8">
    <source>
        <dbReference type="Proteomes" id="UP000054018"/>
    </source>
</evidence>
<dbReference type="GO" id="GO:0005524">
    <property type="term" value="F:ATP binding"/>
    <property type="evidence" value="ECO:0007669"/>
    <property type="project" value="TreeGrafter"/>
</dbReference>
<organism evidence="7 8">
    <name type="scientific">Pisolithus microcarpus 441</name>
    <dbReference type="NCBI Taxonomy" id="765257"/>
    <lineage>
        <taxon>Eukaryota</taxon>
        <taxon>Fungi</taxon>
        <taxon>Dikarya</taxon>
        <taxon>Basidiomycota</taxon>
        <taxon>Agaricomycotina</taxon>
        <taxon>Agaricomycetes</taxon>
        <taxon>Agaricomycetidae</taxon>
        <taxon>Boletales</taxon>
        <taxon>Sclerodermatineae</taxon>
        <taxon>Pisolithaceae</taxon>
        <taxon>Pisolithus</taxon>
    </lineage>
</organism>
<dbReference type="GO" id="GO:0070095">
    <property type="term" value="F:fructose-6-phosphate binding"/>
    <property type="evidence" value="ECO:0007669"/>
    <property type="project" value="TreeGrafter"/>
</dbReference>
<dbReference type="GO" id="GO:0006002">
    <property type="term" value="P:fructose 6-phosphate metabolic process"/>
    <property type="evidence" value="ECO:0007669"/>
    <property type="project" value="TreeGrafter"/>
</dbReference>
<dbReference type="PANTHER" id="PTHR13697:SF4">
    <property type="entry name" value="ATP-DEPENDENT 6-PHOSPHOFRUCTOKINASE"/>
    <property type="match status" value="1"/>
</dbReference>
<dbReference type="EMBL" id="KN834099">
    <property type="protein sequence ID" value="KIK12280.1"/>
    <property type="molecule type" value="Genomic_DNA"/>
</dbReference>
<dbReference type="GO" id="GO:0048029">
    <property type="term" value="F:monosaccharide binding"/>
    <property type="evidence" value="ECO:0007669"/>
    <property type="project" value="TreeGrafter"/>
</dbReference>
<keyword evidence="1" id="KW-0808">Transferase</keyword>
<feature type="domain" description="Phosphofructokinase" evidence="6">
    <location>
        <begin position="1"/>
        <end position="49"/>
    </location>
</feature>
<reference evidence="8" key="2">
    <citation type="submission" date="2015-01" db="EMBL/GenBank/DDBJ databases">
        <title>Evolutionary Origins and Diversification of the Mycorrhizal Mutualists.</title>
        <authorList>
            <consortium name="DOE Joint Genome Institute"/>
            <consortium name="Mycorrhizal Genomics Consortium"/>
            <person name="Kohler A."/>
            <person name="Kuo A."/>
            <person name="Nagy L.G."/>
            <person name="Floudas D."/>
            <person name="Copeland A."/>
            <person name="Barry K.W."/>
            <person name="Cichocki N."/>
            <person name="Veneault-Fourrey C."/>
            <person name="LaButti K."/>
            <person name="Lindquist E.A."/>
            <person name="Lipzen A."/>
            <person name="Lundell T."/>
            <person name="Morin E."/>
            <person name="Murat C."/>
            <person name="Riley R."/>
            <person name="Ohm R."/>
            <person name="Sun H."/>
            <person name="Tunlid A."/>
            <person name="Henrissat B."/>
            <person name="Grigoriev I.V."/>
            <person name="Hibbett D.S."/>
            <person name="Martin F."/>
        </authorList>
    </citation>
    <scope>NUCLEOTIDE SEQUENCE [LARGE SCALE GENOMIC DNA]</scope>
    <source>
        <strain evidence="8">441</strain>
    </source>
</reference>
<keyword evidence="4" id="KW-0460">Magnesium</keyword>
<keyword evidence="3" id="KW-0418">Kinase</keyword>
<dbReference type="Gene3D" id="3.40.50.460">
    <property type="entry name" value="Phosphofructokinase domain"/>
    <property type="match status" value="1"/>
</dbReference>
<dbReference type="GO" id="GO:0061621">
    <property type="term" value="P:canonical glycolysis"/>
    <property type="evidence" value="ECO:0007669"/>
    <property type="project" value="TreeGrafter"/>
</dbReference>
<dbReference type="OrthoDB" id="3258721at2759"/>
<dbReference type="SUPFAM" id="SSF53784">
    <property type="entry name" value="Phosphofructokinase"/>
    <property type="match status" value="1"/>
</dbReference>
<dbReference type="GO" id="GO:0046872">
    <property type="term" value="F:metal ion binding"/>
    <property type="evidence" value="ECO:0007669"/>
    <property type="project" value="UniProtKB-KW"/>
</dbReference>
<keyword evidence="2" id="KW-0479">Metal-binding</keyword>
<evidence type="ECO:0000256" key="2">
    <source>
        <dbReference type="ARBA" id="ARBA00022723"/>
    </source>
</evidence>
<dbReference type="GO" id="GO:0005945">
    <property type="term" value="C:6-phosphofructokinase complex"/>
    <property type="evidence" value="ECO:0007669"/>
    <property type="project" value="TreeGrafter"/>
</dbReference>
<keyword evidence="8" id="KW-1185">Reference proteome</keyword>
<accession>A0A0C9XIW7</accession>
<dbReference type="GO" id="GO:0042802">
    <property type="term" value="F:identical protein binding"/>
    <property type="evidence" value="ECO:0007669"/>
    <property type="project" value="TreeGrafter"/>
</dbReference>
<dbReference type="Gene3D" id="3.40.50.450">
    <property type="match status" value="1"/>
</dbReference>
<proteinExistence type="predicted"/>
<dbReference type="GO" id="GO:0016208">
    <property type="term" value="F:AMP binding"/>
    <property type="evidence" value="ECO:0007669"/>
    <property type="project" value="TreeGrafter"/>
</dbReference>
<evidence type="ECO:0000256" key="1">
    <source>
        <dbReference type="ARBA" id="ARBA00022679"/>
    </source>
</evidence>
<dbReference type="GO" id="GO:0030388">
    <property type="term" value="P:fructose 1,6-bisphosphate metabolic process"/>
    <property type="evidence" value="ECO:0007669"/>
    <property type="project" value="TreeGrafter"/>
</dbReference>
<gene>
    <name evidence="7" type="ORF">PISMIDRAFT_689618</name>
</gene>
<comment type="catalytic activity">
    <reaction evidence="5">
        <text>beta-D-fructose 6-phosphate + ATP = beta-D-fructose 1,6-bisphosphate + ADP + H(+)</text>
        <dbReference type="Rhea" id="RHEA:16109"/>
        <dbReference type="ChEBI" id="CHEBI:15378"/>
        <dbReference type="ChEBI" id="CHEBI:30616"/>
        <dbReference type="ChEBI" id="CHEBI:32966"/>
        <dbReference type="ChEBI" id="CHEBI:57634"/>
        <dbReference type="ChEBI" id="CHEBI:456216"/>
        <dbReference type="EC" id="2.7.1.11"/>
    </reaction>
</comment>
<dbReference type="InterPro" id="IPR000023">
    <property type="entry name" value="Phosphofructokinase_dom"/>
</dbReference>
<dbReference type="Pfam" id="PF00365">
    <property type="entry name" value="PFK"/>
    <property type="match status" value="1"/>
</dbReference>
<evidence type="ECO:0000256" key="3">
    <source>
        <dbReference type="ARBA" id="ARBA00022777"/>
    </source>
</evidence>
<dbReference type="InterPro" id="IPR035966">
    <property type="entry name" value="PKF_sf"/>
</dbReference>
<reference evidence="7 8" key="1">
    <citation type="submission" date="2014-04" db="EMBL/GenBank/DDBJ databases">
        <authorList>
            <consortium name="DOE Joint Genome Institute"/>
            <person name="Kuo A."/>
            <person name="Kohler A."/>
            <person name="Costa M.D."/>
            <person name="Nagy L.G."/>
            <person name="Floudas D."/>
            <person name="Copeland A."/>
            <person name="Barry K.W."/>
            <person name="Cichocki N."/>
            <person name="Veneault-Fourrey C."/>
            <person name="LaButti K."/>
            <person name="Lindquist E.A."/>
            <person name="Lipzen A."/>
            <person name="Lundell T."/>
            <person name="Morin E."/>
            <person name="Murat C."/>
            <person name="Sun H."/>
            <person name="Tunlid A."/>
            <person name="Henrissat B."/>
            <person name="Grigoriev I.V."/>
            <person name="Hibbett D.S."/>
            <person name="Martin F."/>
            <person name="Nordberg H.P."/>
            <person name="Cantor M.N."/>
            <person name="Hua S.X."/>
        </authorList>
    </citation>
    <scope>NUCLEOTIDE SEQUENCE [LARGE SCALE GENOMIC DNA]</scope>
    <source>
        <strain evidence="7 8">441</strain>
    </source>
</reference>
<evidence type="ECO:0000256" key="5">
    <source>
        <dbReference type="ARBA" id="ARBA00048070"/>
    </source>
</evidence>
<dbReference type="GO" id="GO:0003872">
    <property type="term" value="F:6-phosphofructokinase activity"/>
    <property type="evidence" value="ECO:0007669"/>
    <property type="project" value="UniProtKB-EC"/>
</dbReference>
<evidence type="ECO:0000259" key="6">
    <source>
        <dbReference type="Pfam" id="PF00365"/>
    </source>
</evidence>
<name>A0A0C9XIW7_9AGAM</name>
<sequence length="189" mass="21027">MTEFSLGSDTGLNVLVDVCDVIKRSASASRNRVFVVETQGGQCRYIAAMVYTTDMLTGMFHEEGGGLFDPRYASLGHLPQGGVPTPMDRARTARLSLRCMAFLEEYQQSLLAQPPKSRCAPPESAAVITIQGSALKWVPVTEMVKHADMKNRRGGRKHGGNLSRVGWRRCLGDRNRCRFMWGGLEFRKM</sequence>
<dbReference type="STRING" id="765257.A0A0C9XIW7"/>
<evidence type="ECO:0000256" key="4">
    <source>
        <dbReference type="ARBA" id="ARBA00022842"/>
    </source>
</evidence>
<dbReference type="HOGENOM" id="CLU_1434960_0_0_1"/>
<evidence type="ECO:0000313" key="7">
    <source>
        <dbReference type="EMBL" id="KIK12280.1"/>
    </source>
</evidence>